<accession>A0ABS5B204</accession>
<name>A0ABS5B204_9STRE</name>
<organism evidence="2 3">
    <name type="scientific">Streptococcus oricebi</name>
    <dbReference type="NCBI Taxonomy" id="1547447"/>
    <lineage>
        <taxon>Bacteria</taxon>
        <taxon>Bacillati</taxon>
        <taxon>Bacillota</taxon>
        <taxon>Bacilli</taxon>
        <taxon>Lactobacillales</taxon>
        <taxon>Streptococcaceae</taxon>
        <taxon>Streptococcus</taxon>
    </lineage>
</organism>
<dbReference type="RefSeq" id="WP_209627158.1">
    <property type="nucleotide sequence ID" value="NZ_PRDG01000002.1"/>
</dbReference>
<keyword evidence="1" id="KW-0812">Transmembrane</keyword>
<evidence type="ECO:0000313" key="2">
    <source>
        <dbReference type="EMBL" id="MBP2622854.1"/>
    </source>
</evidence>
<feature type="transmembrane region" description="Helical" evidence="1">
    <location>
        <begin position="209"/>
        <end position="230"/>
    </location>
</feature>
<keyword evidence="3" id="KW-1185">Reference proteome</keyword>
<dbReference type="InterPro" id="IPR021509">
    <property type="entry name" value="DUF3169"/>
</dbReference>
<feature type="transmembrane region" description="Helical" evidence="1">
    <location>
        <begin position="117"/>
        <end position="136"/>
    </location>
</feature>
<comment type="caution">
    <text evidence="2">The sequence shown here is derived from an EMBL/GenBank/DDBJ whole genome shotgun (WGS) entry which is preliminary data.</text>
</comment>
<dbReference type="Pfam" id="PF11368">
    <property type="entry name" value="DUF3169"/>
    <property type="match status" value="1"/>
</dbReference>
<dbReference type="EMBL" id="PRDG01000002">
    <property type="protein sequence ID" value="MBP2622854.1"/>
    <property type="molecule type" value="Genomic_DNA"/>
</dbReference>
<gene>
    <name evidence="2" type="ORF">C4K46_02750</name>
</gene>
<feature type="transmembrane region" description="Helical" evidence="1">
    <location>
        <begin position="181"/>
        <end position="203"/>
    </location>
</feature>
<evidence type="ECO:0000256" key="1">
    <source>
        <dbReference type="SAM" id="Phobius"/>
    </source>
</evidence>
<evidence type="ECO:0000313" key="3">
    <source>
        <dbReference type="Proteomes" id="UP001519296"/>
    </source>
</evidence>
<feature type="transmembrane region" description="Helical" evidence="1">
    <location>
        <begin position="89"/>
        <end position="111"/>
    </location>
</feature>
<feature type="transmembrane region" description="Helical" evidence="1">
    <location>
        <begin position="38"/>
        <end position="59"/>
    </location>
</feature>
<sequence>MKRKVKFLLLLVLSMALGLVMGMIKGENINFSSFYQSGVVKILILVSLLTSLVAMFYLLGQSRKIYRQQQVEVDEERAYLLYRKAYRSLGYSSVFSNLYQVLVIVSLFLSVRIRESSFSFDLLPLIFMLISFLYYFPLRKALKELRGIDFPLFPWPEDSLRLVQSYDEAEKEVNFEESFLILFRLNQVVIPVVYFVIIIASVLLGQLQWLAIVAVAVIHLYINIMSYRIVKRYYS</sequence>
<keyword evidence="1" id="KW-0472">Membrane</keyword>
<reference evidence="2 3" key="1">
    <citation type="submission" date="2018-02" db="EMBL/GenBank/DDBJ databases">
        <title>Draft genome sequence of Streptococcus oricebi CCUG 70868T type strain.</title>
        <authorList>
            <person name="Mendez V."/>
            <person name="Salva-Serra F."/>
            <person name="Jaen-Luchoro D."/>
            <person name="Gonzales-Siles L."/>
            <person name="Karlsson R."/>
            <person name="Engstrom-Jakobsson H."/>
            <person name="Busquets A."/>
            <person name="Gomila M."/>
            <person name="Pineiro-Iglesias B."/>
            <person name="Bennasar-Figueras A."/>
            <person name="Seeger M."/>
            <person name="Moore E."/>
        </authorList>
    </citation>
    <scope>NUCLEOTIDE SEQUENCE [LARGE SCALE GENOMIC DNA]</scope>
    <source>
        <strain evidence="2 3">CCUG 70868</strain>
    </source>
</reference>
<evidence type="ECO:0008006" key="4">
    <source>
        <dbReference type="Google" id="ProtNLM"/>
    </source>
</evidence>
<proteinExistence type="predicted"/>
<keyword evidence="1" id="KW-1133">Transmembrane helix</keyword>
<protein>
    <recommendedName>
        <fullName evidence="4">DUF3169 family protein</fullName>
    </recommendedName>
</protein>
<dbReference type="Proteomes" id="UP001519296">
    <property type="component" value="Unassembled WGS sequence"/>
</dbReference>